<dbReference type="Pfam" id="PF10566">
    <property type="entry name" value="Glyco_hydro_97"/>
    <property type="match status" value="1"/>
</dbReference>
<feature type="domain" description="Glycosyl-hydrolase 97 catalytic" evidence="4">
    <location>
        <begin position="299"/>
        <end position="473"/>
    </location>
</feature>
<dbReference type="Proteomes" id="UP000030103">
    <property type="component" value="Unassembled WGS sequence"/>
</dbReference>
<comment type="cofactor">
    <cofactor evidence="1">
        <name>Ca(2+)</name>
        <dbReference type="ChEBI" id="CHEBI:29108"/>
    </cofactor>
</comment>
<reference evidence="7 8" key="1">
    <citation type="submission" date="2014-09" db="EMBL/GenBank/DDBJ databases">
        <title>Draft Genome Sequence of Porphyromonas macacae COT-192_OH2859.</title>
        <authorList>
            <person name="Wallis C."/>
            <person name="Deusch O."/>
            <person name="O'Flynn C."/>
            <person name="Davis I."/>
            <person name="Horsfall A."/>
            <person name="Kirkwood N."/>
            <person name="Harris S."/>
            <person name="Eisen J.A."/>
            <person name="Coil D.A."/>
            <person name="Darling A.E."/>
            <person name="Jospin G."/>
            <person name="Alexiev A."/>
        </authorList>
    </citation>
    <scope>NUCLEOTIDE SEQUENCE [LARGE SCALE GENOMIC DNA]</scope>
    <source>
        <strain evidence="8">COT-192 OH2859</strain>
    </source>
</reference>
<dbReference type="Gene3D" id="3.20.20.70">
    <property type="entry name" value="Aldolase class I"/>
    <property type="match status" value="1"/>
</dbReference>
<dbReference type="InterPro" id="IPR052720">
    <property type="entry name" value="Glycosyl_hydrolase_97"/>
</dbReference>
<protein>
    <submittedName>
        <fullName evidence="7">Alpha-glucosidase</fullName>
    </submittedName>
</protein>
<dbReference type="InterPro" id="IPR029483">
    <property type="entry name" value="GH97_C"/>
</dbReference>
<gene>
    <name evidence="7" type="ORF">HQ47_03820</name>
</gene>
<dbReference type="EMBL" id="JRFA01000009">
    <property type="protein sequence ID" value="KGN75041.1"/>
    <property type="molecule type" value="Genomic_DNA"/>
</dbReference>
<dbReference type="InterPro" id="IPR019563">
    <property type="entry name" value="GH97_catalytic"/>
</dbReference>
<sequence>MNAKPFSFFSLLLLLLFFTVSGCRDKEPEVNMEVSSPSEEVLLSLHLSPSDGSLSYSLVFRGKEVIKEARLGFETENGLNLNKGFAPLRSICGAVDSTYSLPWGENKRVKNYYRFLEIPFRCTDGGVLTLESRVYDDGIGFRYRYIAPPNVDSVLITRELTEFAFTRDGKSWSIPANGETYELLYRELPLSVVQTANTPITVHTEDSLWIAVHEARLVDFPEMTLKQKDSLLFACEHVPWPAERVVAKMPSVFVSPWRVVLIGNKAVDLPKNNIVLNLNDECLVDKSALAKPIKYIGVWWGMHVGVHSWIPGERHGATTERALKYIDFAARHNIQGVLFEGWNEGWESWGGEQHFEQTSPAADFDLQKVLAYAKEKGIAFILHNETGANMPAYERDLDSVMIFCRDHGIRYLKTGYAGGIPGGYKHHGQYAVRHYFNVLRKAAQAGVMLDVHEPVKATGMRRTYPNMMTREGARGMEWNAWSEGNPPEHETLLPFTRLLGGPMDYTPGIFDITLEKSKRSGVYKKWNDNDMGNSRVNTTLAKQIALWITLYSPMQMAADMIENYEGHAAFRFFEDYDADIDESFPLDGYPGQFYVVARRAGECYYLGAVTNAEERQIEVSLDFLKPEIIYDAIIYADAPDAHWETNPLAYRILDKKVSSADRITISMAPGGGQAITFIPDKQNFN</sequence>
<organism evidence="7 8">
    <name type="scientific">Porphyromonas macacae</name>
    <dbReference type="NCBI Taxonomy" id="28115"/>
    <lineage>
        <taxon>Bacteria</taxon>
        <taxon>Pseudomonadati</taxon>
        <taxon>Bacteroidota</taxon>
        <taxon>Bacteroidia</taxon>
        <taxon>Bacteroidales</taxon>
        <taxon>Porphyromonadaceae</taxon>
        <taxon>Porphyromonas</taxon>
    </lineage>
</organism>
<proteinExistence type="predicted"/>
<dbReference type="Pfam" id="PF14508">
    <property type="entry name" value="GH97_N"/>
    <property type="match status" value="1"/>
</dbReference>
<evidence type="ECO:0000256" key="3">
    <source>
        <dbReference type="ARBA" id="ARBA00022837"/>
    </source>
</evidence>
<name>A0A0A2E837_9PORP</name>
<dbReference type="STRING" id="28115.HQ47_03820"/>
<evidence type="ECO:0000259" key="5">
    <source>
        <dbReference type="Pfam" id="PF14508"/>
    </source>
</evidence>
<dbReference type="RefSeq" id="WP_036873383.1">
    <property type="nucleotide sequence ID" value="NZ_JRFA01000009.1"/>
</dbReference>
<dbReference type="PROSITE" id="PS51257">
    <property type="entry name" value="PROKAR_LIPOPROTEIN"/>
    <property type="match status" value="1"/>
</dbReference>
<dbReference type="Gene3D" id="2.70.98.10">
    <property type="match status" value="1"/>
</dbReference>
<evidence type="ECO:0000313" key="8">
    <source>
        <dbReference type="Proteomes" id="UP000030103"/>
    </source>
</evidence>
<dbReference type="PANTHER" id="PTHR35803:SF1">
    <property type="entry name" value="GLUCAN 1,4-ALPHA-GLUCOSIDASE SUSB"/>
    <property type="match status" value="1"/>
</dbReference>
<evidence type="ECO:0000256" key="2">
    <source>
        <dbReference type="ARBA" id="ARBA00011245"/>
    </source>
</evidence>
<keyword evidence="8" id="KW-1185">Reference proteome</keyword>
<dbReference type="GO" id="GO:0030246">
    <property type="term" value="F:carbohydrate binding"/>
    <property type="evidence" value="ECO:0007669"/>
    <property type="project" value="InterPro"/>
</dbReference>
<keyword evidence="3" id="KW-0106">Calcium</keyword>
<dbReference type="OrthoDB" id="1109141at2"/>
<comment type="caution">
    <text evidence="7">The sequence shown here is derived from an EMBL/GenBank/DDBJ whole genome shotgun (WGS) entry which is preliminary data.</text>
</comment>
<evidence type="ECO:0000256" key="1">
    <source>
        <dbReference type="ARBA" id="ARBA00001913"/>
    </source>
</evidence>
<dbReference type="AlphaFoldDB" id="A0A0A2E837"/>
<dbReference type="InterPro" id="IPR014718">
    <property type="entry name" value="GH-type_carb-bd"/>
</dbReference>
<comment type="subunit">
    <text evidence="2">Monomer.</text>
</comment>
<evidence type="ECO:0000259" key="6">
    <source>
        <dbReference type="Pfam" id="PF14509"/>
    </source>
</evidence>
<feature type="domain" description="Glycosyl-hydrolase 97 C-terminal oligomerisation" evidence="6">
    <location>
        <begin position="580"/>
        <end position="677"/>
    </location>
</feature>
<dbReference type="InterPro" id="IPR029486">
    <property type="entry name" value="GH97_N"/>
</dbReference>
<accession>A0A0A2E837</accession>
<dbReference type="Pfam" id="PF14509">
    <property type="entry name" value="GH97_C"/>
    <property type="match status" value="1"/>
</dbReference>
<feature type="domain" description="Glycosyl-hydrolase 97 N-terminal" evidence="5">
    <location>
        <begin position="34"/>
        <end position="280"/>
    </location>
</feature>
<dbReference type="PANTHER" id="PTHR35803">
    <property type="entry name" value="GLUCAN 1,4-ALPHA-GLUCOSIDASE SUSB-RELATED"/>
    <property type="match status" value="1"/>
</dbReference>
<evidence type="ECO:0000313" key="7">
    <source>
        <dbReference type="EMBL" id="KGN75041.1"/>
    </source>
</evidence>
<evidence type="ECO:0000259" key="4">
    <source>
        <dbReference type="Pfam" id="PF10566"/>
    </source>
</evidence>
<dbReference type="InterPro" id="IPR013785">
    <property type="entry name" value="Aldolase_TIM"/>
</dbReference>
<dbReference type="eggNOG" id="COG2361">
    <property type="taxonomic scope" value="Bacteria"/>
</dbReference>